<protein>
    <submittedName>
        <fullName evidence="9">Putative Undecaprenyl-phosphate galactose phosphotransferase RfbP</fullName>
        <ecNumber evidence="9">2.7.8.6</ecNumber>
    </submittedName>
</protein>
<comment type="subcellular location">
    <subcellularLocation>
        <location evidence="1">Membrane</location>
        <topology evidence="1">Multi-pass membrane protein</topology>
    </subcellularLocation>
</comment>
<proteinExistence type="inferred from homology"/>
<dbReference type="InterPro" id="IPR003362">
    <property type="entry name" value="Bact_transf"/>
</dbReference>
<dbReference type="Pfam" id="PF02397">
    <property type="entry name" value="Bac_transf"/>
    <property type="match status" value="1"/>
</dbReference>
<dbReference type="EC" id="2.7.8.6" evidence="9"/>
<evidence type="ECO:0000256" key="1">
    <source>
        <dbReference type="ARBA" id="ARBA00004141"/>
    </source>
</evidence>
<dbReference type="InterPro" id="IPR017475">
    <property type="entry name" value="EPS_sugar_tfrase"/>
</dbReference>
<dbReference type="GO" id="GO:0047360">
    <property type="term" value="F:undecaprenyl-phosphate galactose phosphotransferase activity"/>
    <property type="evidence" value="ECO:0007669"/>
    <property type="project" value="UniProtKB-EC"/>
</dbReference>
<dbReference type="Proteomes" id="UP000192042">
    <property type="component" value="Chromosome I"/>
</dbReference>
<evidence type="ECO:0000313" key="10">
    <source>
        <dbReference type="Proteomes" id="UP000192042"/>
    </source>
</evidence>
<evidence type="ECO:0000256" key="7">
    <source>
        <dbReference type="SAM" id="Phobius"/>
    </source>
</evidence>
<keyword evidence="5 7" id="KW-1133">Transmembrane helix</keyword>
<gene>
    <name evidence="9" type="ORF">NSJP_4066</name>
</gene>
<organism evidence="9 10">
    <name type="scientific">Nitrospira japonica</name>
    <dbReference type="NCBI Taxonomy" id="1325564"/>
    <lineage>
        <taxon>Bacteria</taxon>
        <taxon>Pseudomonadati</taxon>
        <taxon>Nitrospirota</taxon>
        <taxon>Nitrospiria</taxon>
        <taxon>Nitrospirales</taxon>
        <taxon>Nitrospiraceae</taxon>
        <taxon>Nitrospira</taxon>
    </lineage>
</organism>
<evidence type="ECO:0000256" key="5">
    <source>
        <dbReference type="ARBA" id="ARBA00022989"/>
    </source>
</evidence>
<feature type="domain" description="Bacterial sugar transferase" evidence="8">
    <location>
        <begin position="169"/>
        <end position="350"/>
    </location>
</feature>
<reference evidence="9 10" key="1">
    <citation type="submission" date="2017-03" db="EMBL/GenBank/DDBJ databases">
        <authorList>
            <person name="Afonso C.L."/>
            <person name="Miller P.J."/>
            <person name="Scott M.A."/>
            <person name="Spackman E."/>
            <person name="Goraichik I."/>
            <person name="Dimitrov K.M."/>
            <person name="Suarez D.L."/>
            <person name="Swayne D.E."/>
        </authorList>
    </citation>
    <scope>NUCLEOTIDE SEQUENCE [LARGE SCALE GENOMIC DNA]</scope>
    <source>
        <strain evidence="9">Genome sequencing of Nitrospira japonica strain NJ11</strain>
    </source>
</reference>
<dbReference type="KEGG" id="nja:NSJP_4066"/>
<dbReference type="Gene3D" id="3.40.50.720">
    <property type="entry name" value="NAD(P)-binding Rossmann-like Domain"/>
    <property type="match status" value="1"/>
</dbReference>
<evidence type="ECO:0000259" key="8">
    <source>
        <dbReference type="Pfam" id="PF02397"/>
    </source>
</evidence>
<dbReference type="NCBIfam" id="TIGR03013">
    <property type="entry name" value="EpsB_2"/>
    <property type="match status" value="1"/>
</dbReference>
<sequence>MSLIVSSSDRSGSQRVRPFVDERAPKAIFRVPGAKRRILILGTGPLARDLSQILLSRRRMFTDVVGMLAKDDAQMLEGSREQTVIGVMDQLVDVVERHRVDTIAVCLEDRRAILPLKELLDLKGMGIDVFDGHHLYEEESGRIPIDELKPSAIIFSTGFRAGFIVKTLKRFIDVCLSFVGLAALLPVMVLVGIIIRLDSPGPVFYRQVRVGLRAQPYMIWKFRSMFIDAEKGGARWTTEKDPRVSRVGRYLRKWRLDEIPQLINVLKGEMSLVGPRPERPVFVQELRSVIPYYDIRHAVRPGITGWAQTQFRYGASVEDSHVKLQYDLYYVKHLSLRLDFRILIETVRVISLGEGAR</sequence>
<dbReference type="EMBL" id="LT828648">
    <property type="protein sequence ID" value="SLM50233.1"/>
    <property type="molecule type" value="Genomic_DNA"/>
</dbReference>
<dbReference type="STRING" id="1325564.NSJP_4066"/>
<evidence type="ECO:0000256" key="3">
    <source>
        <dbReference type="ARBA" id="ARBA00022679"/>
    </source>
</evidence>
<evidence type="ECO:0000256" key="4">
    <source>
        <dbReference type="ARBA" id="ARBA00022692"/>
    </source>
</evidence>
<name>A0A1W1IBT8_9BACT</name>
<keyword evidence="6 7" id="KW-0472">Membrane</keyword>
<feature type="transmembrane region" description="Helical" evidence="7">
    <location>
        <begin position="174"/>
        <end position="195"/>
    </location>
</feature>
<comment type="similarity">
    <text evidence="2">Belongs to the bacterial sugar transferase family.</text>
</comment>
<keyword evidence="10" id="KW-1185">Reference proteome</keyword>
<dbReference type="InterPro" id="IPR017464">
    <property type="entry name" value="Sugar_tfrase_EpsB_2"/>
</dbReference>
<dbReference type="AlphaFoldDB" id="A0A1W1IBT8"/>
<dbReference type="RefSeq" id="WP_172834471.1">
    <property type="nucleotide sequence ID" value="NZ_LT828648.1"/>
</dbReference>
<accession>A0A1W1IBT8</accession>
<keyword evidence="4 7" id="KW-0812">Transmembrane</keyword>
<keyword evidence="3 9" id="KW-0808">Transferase</keyword>
<evidence type="ECO:0000256" key="2">
    <source>
        <dbReference type="ARBA" id="ARBA00006464"/>
    </source>
</evidence>
<dbReference type="PANTHER" id="PTHR30576">
    <property type="entry name" value="COLANIC BIOSYNTHESIS UDP-GLUCOSE LIPID CARRIER TRANSFERASE"/>
    <property type="match status" value="1"/>
</dbReference>
<dbReference type="PANTHER" id="PTHR30576:SF0">
    <property type="entry name" value="UNDECAPRENYL-PHOSPHATE N-ACETYLGALACTOSAMINYL 1-PHOSPHATE TRANSFERASE-RELATED"/>
    <property type="match status" value="1"/>
</dbReference>
<evidence type="ECO:0000256" key="6">
    <source>
        <dbReference type="ARBA" id="ARBA00023136"/>
    </source>
</evidence>
<evidence type="ECO:0000313" key="9">
    <source>
        <dbReference type="EMBL" id="SLM50233.1"/>
    </source>
</evidence>
<dbReference type="NCBIfam" id="TIGR03025">
    <property type="entry name" value="EPS_sugtrans"/>
    <property type="match status" value="1"/>
</dbReference>
<dbReference type="GO" id="GO:0016020">
    <property type="term" value="C:membrane"/>
    <property type="evidence" value="ECO:0007669"/>
    <property type="project" value="UniProtKB-SubCell"/>
</dbReference>